<comment type="caution">
    <text evidence="8">The sequence shown here is derived from an EMBL/GenBank/DDBJ whole genome shotgun (WGS) entry which is preliminary data.</text>
</comment>
<feature type="domain" description="Peptidase M48" evidence="7">
    <location>
        <begin position="19"/>
        <end position="66"/>
    </location>
</feature>
<evidence type="ECO:0000256" key="1">
    <source>
        <dbReference type="ARBA" id="ARBA00022670"/>
    </source>
</evidence>
<keyword evidence="3 6" id="KW-0378">Hydrolase</keyword>
<evidence type="ECO:0000256" key="5">
    <source>
        <dbReference type="ARBA" id="ARBA00023049"/>
    </source>
</evidence>
<keyword evidence="4 6" id="KW-0862">Zinc</keyword>
<accession>A0ABS6IHH0</accession>
<comment type="cofactor">
    <cofactor evidence="6">
        <name>Zn(2+)</name>
        <dbReference type="ChEBI" id="CHEBI:29105"/>
    </cofactor>
    <text evidence="6">Binds 1 zinc ion per subunit.</text>
</comment>
<keyword evidence="9" id="KW-1185">Reference proteome</keyword>
<evidence type="ECO:0000259" key="7">
    <source>
        <dbReference type="Pfam" id="PF01435"/>
    </source>
</evidence>
<name>A0ABS6IHH0_9HYPH</name>
<evidence type="ECO:0000256" key="2">
    <source>
        <dbReference type="ARBA" id="ARBA00022723"/>
    </source>
</evidence>
<organism evidence="8 9">
    <name type="scientific">Reyranella humidisoli</name>
    <dbReference type="NCBI Taxonomy" id="2849149"/>
    <lineage>
        <taxon>Bacteria</taxon>
        <taxon>Pseudomonadati</taxon>
        <taxon>Pseudomonadota</taxon>
        <taxon>Alphaproteobacteria</taxon>
        <taxon>Hyphomicrobiales</taxon>
        <taxon>Reyranellaceae</taxon>
        <taxon>Reyranella</taxon>
    </lineage>
</organism>
<keyword evidence="5 6" id="KW-0482">Metalloprotease</keyword>
<evidence type="ECO:0000256" key="4">
    <source>
        <dbReference type="ARBA" id="ARBA00022833"/>
    </source>
</evidence>
<evidence type="ECO:0000256" key="6">
    <source>
        <dbReference type="RuleBase" id="RU003983"/>
    </source>
</evidence>
<evidence type="ECO:0000313" key="8">
    <source>
        <dbReference type="EMBL" id="MBU8874031.1"/>
    </source>
</evidence>
<gene>
    <name evidence="8" type="ORF">KQ910_09665</name>
</gene>
<reference evidence="8 9" key="1">
    <citation type="submission" date="2021-06" db="EMBL/GenBank/DDBJ databases">
        <authorList>
            <person name="Lee D.H."/>
        </authorList>
    </citation>
    <scope>NUCLEOTIDE SEQUENCE [LARGE SCALE GENOMIC DNA]</scope>
    <source>
        <strain evidence="8 9">MMS21-HV4-11</strain>
    </source>
</reference>
<dbReference type="Pfam" id="PF01435">
    <property type="entry name" value="Peptidase_M48"/>
    <property type="match status" value="1"/>
</dbReference>
<keyword evidence="2" id="KW-0479">Metal-binding</keyword>
<dbReference type="EMBL" id="JAHOPB010000001">
    <property type="protein sequence ID" value="MBU8874031.1"/>
    <property type="molecule type" value="Genomic_DNA"/>
</dbReference>
<sequence length="119" mass="12804">MLRRFQATFPGILYDLELGVDVANAQAFVEGGRKRVRLYGGLVRHRNIGSAGLATVLAHETGHHLGGPPHLPTNRSLSSEERATEWALSIGLPTVFGIRTAQRIASSGCKQLQALGTCE</sequence>
<comment type="similarity">
    <text evidence="6">Belongs to the peptidase M48 family.</text>
</comment>
<proteinExistence type="inferred from homology"/>
<protein>
    <submittedName>
        <fullName evidence="8">M56 family metallopeptidase</fullName>
    </submittedName>
</protein>
<evidence type="ECO:0000256" key="3">
    <source>
        <dbReference type="ARBA" id="ARBA00022801"/>
    </source>
</evidence>
<dbReference type="Proteomes" id="UP000727907">
    <property type="component" value="Unassembled WGS sequence"/>
</dbReference>
<keyword evidence="1 6" id="KW-0645">Protease</keyword>
<evidence type="ECO:0000313" key="9">
    <source>
        <dbReference type="Proteomes" id="UP000727907"/>
    </source>
</evidence>
<dbReference type="InterPro" id="IPR001915">
    <property type="entry name" value="Peptidase_M48"/>
</dbReference>